<sequence length="127" mass="13794">MNIENYFDKGTINTISSSINAQEIDFSKHPKFNGVSLKHLVTGKLTNNQISCHLVKVEPFCTLDIHVHESSFEIHEVISGDGTSCIGENKVNYKVGSVGVIPANTPHKVEAGANGIYILAKFTPALL</sequence>
<gene>
    <name evidence="2" type="ORF">I6U48_28745</name>
</gene>
<evidence type="ECO:0000313" key="2">
    <source>
        <dbReference type="EMBL" id="MBV7276862.1"/>
    </source>
</evidence>
<dbReference type="InterPro" id="IPR013096">
    <property type="entry name" value="Cupin_2"/>
</dbReference>
<keyword evidence="3" id="KW-1185">Reference proteome</keyword>
<evidence type="ECO:0000313" key="3">
    <source>
        <dbReference type="Proteomes" id="UP000694308"/>
    </source>
</evidence>
<dbReference type="Pfam" id="PF07883">
    <property type="entry name" value="Cupin_2"/>
    <property type="match status" value="1"/>
</dbReference>
<reference evidence="2" key="1">
    <citation type="submission" date="2020-12" db="EMBL/GenBank/DDBJ databases">
        <title>Clostridium thailandense sp. nov., a novel acetogenic bacterium isolated from peat land soil in Thailand.</title>
        <authorList>
            <person name="Chaikitkaew S."/>
            <person name="Birkeland N.K."/>
        </authorList>
    </citation>
    <scope>NUCLEOTIDE SEQUENCE</scope>
    <source>
        <strain evidence="2">PL3</strain>
    </source>
</reference>
<dbReference type="RefSeq" id="WP_218323941.1">
    <property type="nucleotide sequence ID" value="NZ_JAEEGC010000218.1"/>
</dbReference>
<evidence type="ECO:0000259" key="1">
    <source>
        <dbReference type="Pfam" id="PF07883"/>
    </source>
</evidence>
<dbReference type="AlphaFoldDB" id="A0A949WY97"/>
<protein>
    <submittedName>
        <fullName evidence="2">Cupin domain-containing protein</fullName>
    </submittedName>
</protein>
<dbReference type="Proteomes" id="UP000694308">
    <property type="component" value="Unassembled WGS sequence"/>
</dbReference>
<organism evidence="2 3">
    <name type="scientific">Clostridium thailandense</name>
    <dbReference type="NCBI Taxonomy" id="2794346"/>
    <lineage>
        <taxon>Bacteria</taxon>
        <taxon>Bacillati</taxon>
        <taxon>Bacillota</taxon>
        <taxon>Clostridia</taxon>
        <taxon>Eubacteriales</taxon>
        <taxon>Clostridiaceae</taxon>
        <taxon>Clostridium</taxon>
    </lineage>
</organism>
<feature type="domain" description="Cupin type-2" evidence="1">
    <location>
        <begin position="54"/>
        <end position="111"/>
    </location>
</feature>
<accession>A0A949WY97</accession>
<dbReference type="EMBL" id="JAEEGC010000218">
    <property type="protein sequence ID" value="MBV7276862.1"/>
    <property type="molecule type" value="Genomic_DNA"/>
</dbReference>
<comment type="caution">
    <text evidence="2">The sequence shown here is derived from an EMBL/GenBank/DDBJ whole genome shotgun (WGS) entry which is preliminary data.</text>
</comment>
<name>A0A949WY97_9CLOT</name>
<proteinExistence type="predicted"/>